<dbReference type="InterPro" id="IPR011767">
    <property type="entry name" value="GLR_AS"/>
</dbReference>
<reference evidence="12" key="1">
    <citation type="submission" date="2021-01" db="UniProtKB">
        <authorList>
            <consortium name="EnsemblMetazoa"/>
        </authorList>
    </citation>
    <scope>IDENTIFICATION</scope>
</reference>
<dbReference type="InParanoid" id="A0A7M7JI26"/>
<dbReference type="InterPro" id="IPR002109">
    <property type="entry name" value="Glutaredoxin"/>
</dbReference>
<dbReference type="GO" id="GO:0005737">
    <property type="term" value="C:cytoplasm"/>
    <property type="evidence" value="ECO:0007669"/>
    <property type="project" value="TreeGrafter"/>
</dbReference>
<dbReference type="InterPro" id="IPR014025">
    <property type="entry name" value="Glutaredoxin_subgr"/>
</dbReference>
<organism evidence="12 13">
    <name type="scientific">Varroa destructor</name>
    <name type="common">Honeybee mite</name>
    <dbReference type="NCBI Taxonomy" id="109461"/>
    <lineage>
        <taxon>Eukaryota</taxon>
        <taxon>Metazoa</taxon>
        <taxon>Ecdysozoa</taxon>
        <taxon>Arthropoda</taxon>
        <taxon>Chelicerata</taxon>
        <taxon>Arachnida</taxon>
        <taxon>Acari</taxon>
        <taxon>Parasitiformes</taxon>
        <taxon>Mesostigmata</taxon>
        <taxon>Gamasina</taxon>
        <taxon>Dermanyssoidea</taxon>
        <taxon>Varroidae</taxon>
        <taxon>Varroa</taxon>
    </lineage>
</organism>
<dbReference type="OMA" id="YACYELD"/>
<dbReference type="PROSITE" id="PS51354">
    <property type="entry name" value="GLUTAREDOXIN_2"/>
    <property type="match status" value="1"/>
</dbReference>
<dbReference type="PROSITE" id="PS00195">
    <property type="entry name" value="GLUTAREDOXIN_1"/>
    <property type="match status" value="1"/>
</dbReference>
<comment type="function">
    <text evidence="1">Has a glutathione-disulfide oxidoreductase activity in the presence of NADPH and glutathione reductase. Reduces low molecular weight disulfides and proteins.</text>
</comment>
<evidence type="ECO:0000256" key="5">
    <source>
        <dbReference type="ARBA" id="ARBA00023157"/>
    </source>
</evidence>
<dbReference type="PANTHER" id="PTHR45694:SF5">
    <property type="entry name" value="GLUTAREDOXIN 2"/>
    <property type="match status" value="1"/>
</dbReference>
<keyword evidence="4" id="KW-0249">Electron transport</keyword>
<proteinExistence type="inferred from homology"/>
<keyword evidence="3" id="KW-0813">Transport</keyword>
<dbReference type="SUPFAM" id="SSF52833">
    <property type="entry name" value="Thioredoxin-like"/>
    <property type="match status" value="1"/>
</dbReference>
<evidence type="ECO:0000256" key="7">
    <source>
        <dbReference type="ARBA" id="ARBA00023284"/>
    </source>
</evidence>
<dbReference type="GeneID" id="111246503"/>
<dbReference type="FunCoup" id="A0A7M7JI26">
    <property type="interactions" value="645"/>
</dbReference>
<protein>
    <recommendedName>
        <fullName evidence="10">Glutaredoxin-2, mitochondrial</fullName>
    </recommendedName>
</protein>
<keyword evidence="7" id="KW-0676">Redox-active center</keyword>
<dbReference type="RefSeq" id="XP_022651942.1">
    <property type="nucleotide sequence ID" value="XM_022796207.1"/>
</dbReference>
<evidence type="ECO:0000313" key="13">
    <source>
        <dbReference type="Proteomes" id="UP000594260"/>
    </source>
</evidence>
<dbReference type="GO" id="GO:0015038">
    <property type="term" value="F:glutathione disulfide oxidoreductase activity"/>
    <property type="evidence" value="ECO:0007669"/>
    <property type="project" value="TreeGrafter"/>
</dbReference>
<dbReference type="PRINTS" id="PR00160">
    <property type="entry name" value="GLUTAREDOXIN"/>
</dbReference>
<dbReference type="KEGG" id="vde:111246503"/>
<evidence type="ECO:0000256" key="8">
    <source>
        <dbReference type="ARBA" id="ARBA00037470"/>
    </source>
</evidence>
<evidence type="ECO:0000259" key="11">
    <source>
        <dbReference type="Pfam" id="PF00462"/>
    </source>
</evidence>
<dbReference type="PANTHER" id="PTHR45694">
    <property type="entry name" value="GLUTAREDOXIN 2"/>
    <property type="match status" value="1"/>
</dbReference>
<dbReference type="NCBIfam" id="TIGR02180">
    <property type="entry name" value="GRX_euk"/>
    <property type="match status" value="1"/>
</dbReference>
<evidence type="ECO:0000256" key="6">
    <source>
        <dbReference type="ARBA" id="ARBA00023206"/>
    </source>
</evidence>
<dbReference type="CDD" id="cd03419">
    <property type="entry name" value="GRX_GRXh_1_2_like"/>
    <property type="match status" value="1"/>
</dbReference>
<dbReference type="Proteomes" id="UP000594260">
    <property type="component" value="Unplaced"/>
</dbReference>
<name>A0A7M7JI26_VARDE</name>
<dbReference type="InterPro" id="IPR036249">
    <property type="entry name" value="Thioredoxin-like_sf"/>
</dbReference>
<dbReference type="FunFam" id="3.40.30.10:FF:000026">
    <property type="entry name" value="Glutaredoxin 2"/>
    <property type="match status" value="1"/>
</dbReference>
<evidence type="ECO:0000256" key="1">
    <source>
        <dbReference type="ARBA" id="ARBA00002549"/>
    </source>
</evidence>
<keyword evidence="6" id="KW-0318">Glutathionylation</keyword>
<accession>A0A7M7JI26</accession>
<evidence type="ECO:0000256" key="2">
    <source>
        <dbReference type="ARBA" id="ARBA00007787"/>
    </source>
</evidence>
<dbReference type="Gene3D" id="3.40.30.10">
    <property type="entry name" value="Glutaredoxin"/>
    <property type="match status" value="1"/>
</dbReference>
<evidence type="ECO:0000256" key="9">
    <source>
        <dbReference type="ARBA" id="ARBA00038558"/>
    </source>
</evidence>
<comment type="function">
    <text evidence="8">Glutathione-dependent oxidoreductase that facilitates the maintenance of mitochondrial redox homeostasis upon induction of apoptosis by oxidative stress. Involved in response to hydrogen peroxide and regulation of apoptosis caused by oxidative stress. Acts as a very efficient catalyst of monothiol reactions because of its high affinity for protein glutathione-mixed disulfides. Can receive electrons not only from glutathione (GSH), but also from thioredoxin reductase supporting both monothiol and dithiol reactions. Efficiently catalyzes both glutathionylation and deglutathionylation of mitochondrial complex I, which in turn regulates the superoxide production by the complex. Overexpression decreases the susceptibility to apoptosis and prevents loss of cardiolipin and cytochrome c release.</text>
</comment>
<feature type="domain" description="Glutaredoxin" evidence="11">
    <location>
        <begin position="29"/>
        <end position="90"/>
    </location>
</feature>
<evidence type="ECO:0000313" key="12">
    <source>
        <dbReference type="EnsemblMetazoa" id="XP_022651942"/>
    </source>
</evidence>
<dbReference type="OrthoDB" id="418495at2759"/>
<dbReference type="InterPro" id="IPR011899">
    <property type="entry name" value="Glutaredoxin_euk/vir"/>
</dbReference>
<comment type="similarity">
    <text evidence="2">Belongs to the glutaredoxin family.</text>
</comment>
<dbReference type="Pfam" id="PF00462">
    <property type="entry name" value="Glutaredoxin"/>
    <property type="match status" value="1"/>
</dbReference>
<comment type="subunit">
    <text evidence="9">Monomer; active form. Homodimer; inactive form. The homodimer is probably linked by 1 2Fe-2S cluster.</text>
</comment>
<dbReference type="EnsemblMetazoa" id="XM_022796207">
    <property type="protein sequence ID" value="XP_022651942"/>
    <property type="gene ID" value="LOC111246503"/>
</dbReference>
<keyword evidence="13" id="KW-1185">Reference proteome</keyword>
<evidence type="ECO:0000256" key="3">
    <source>
        <dbReference type="ARBA" id="ARBA00022448"/>
    </source>
</evidence>
<evidence type="ECO:0000256" key="4">
    <source>
        <dbReference type="ARBA" id="ARBA00022982"/>
    </source>
</evidence>
<keyword evidence="5" id="KW-1015">Disulfide bond</keyword>
<dbReference type="GO" id="GO:0034599">
    <property type="term" value="P:cellular response to oxidative stress"/>
    <property type="evidence" value="ECO:0007669"/>
    <property type="project" value="TreeGrafter"/>
</dbReference>
<dbReference type="AlphaFoldDB" id="A0A7M7JI26"/>
<sequence>MGSSRSRSVDMSGDAAKFVQEKISANPLVVFSKTRCPYCTLAKQILEKYKAKFEVIELDDRSDGDEIQSVLGELTGARTVPRVFIGGKCIGGGSDTQALDKDGSLEGMLKSAGVQLG</sequence>
<evidence type="ECO:0000256" key="10">
    <source>
        <dbReference type="ARBA" id="ARBA00039819"/>
    </source>
</evidence>